<keyword evidence="3" id="KW-1185">Reference proteome</keyword>
<name>A0ABP7W7Q5_9GAMM</name>
<feature type="compositionally biased region" description="Polar residues" evidence="1">
    <location>
        <begin position="52"/>
        <end position="61"/>
    </location>
</feature>
<accession>A0ABP7W7Q5</accession>
<organism evidence="2 3">
    <name type="scientific">Zhongshania borealis</name>
    <dbReference type="NCBI Taxonomy" id="889488"/>
    <lineage>
        <taxon>Bacteria</taxon>
        <taxon>Pseudomonadati</taxon>
        <taxon>Pseudomonadota</taxon>
        <taxon>Gammaproteobacteria</taxon>
        <taxon>Cellvibrionales</taxon>
        <taxon>Spongiibacteraceae</taxon>
        <taxon>Zhongshania</taxon>
    </lineage>
</organism>
<gene>
    <name evidence="2" type="ORF">GCM10022414_02260</name>
</gene>
<dbReference type="InterPro" id="IPR007236">
    <property type="entry name" value="SlyX"/>
</dbReference>
<evidence type="ECO:0008006" key="4">
    <source>
        <dbReference type="Google" id="ProtNLM"/>
    </source>
</evidence>
<dbReference type="RefSeq" id="WP_344931868.1">
    <property type="nucleotide sequence ID" value="NZ_BAABDM010000001.1"/>
</dbReference>
<sequence length="73" mass="8243">MASDVSAQLIDLQSQFAFQEDLLAALNERVVAQDRELQNLRNAISQLNEQMRQQSMASDGANQAIEIDRPPHY</sequence>
<feature type="region of interest" description="Disordered" evidence="1">
    <location>
        <begin position="52"/>
        <end position="73"/>
    </location>
</feature>
<comment type="caution">
    <text evidence="2">The sequence shown here is derived from an EMBL/GenBank/DDBJ whole genome shotgun (WGS) entry which is preliminary data.</text>
</comment>
<protein>
    <recommendedName>
        <fullName evidence="4">SlyX protein</fullName>
    </recommendedName>
</protein>
<evidence type="ECO:0000313" key="3">
    <source>
        <dbReference type="Proteomes" id="UP001500392"/>
    </source>
</evidence>
<evidence type="ECO:0000256" key="1">
    <source>
        <dbReference type="SAM" id="MobiDB-lite"/>
    </source>
</evidence>
<reference evidence="3" key="1">
    <citation type="journal article" date="2019" name="Int. J. Syst. Evol. Microbiol.">
        <title>The Global Catalogue of Microorganisms (GCM) 10K type strain sequencing project: providing services to taxonomists for standard genome sequencing and annotation.</title>
        <authorList>
            <consortium name="The Broad Institute Genomics Platform"/>
            <consortium name="The Broad Institute Genome Sequencing Center for Infectious Disease"/>
            <person name="Wu L."/>
            <person name="Ma J."/>
        </authorList>
    </citation>
    <scope>NUCLEOTIDE SEQUENCE [LARGE SCALE GENOMIC DNA]</scope>
    <source>
        <strain evidence="3">JCM 17304</strain>
    </source>
</reference>
<dbReference type="Proteomes" id="UP001500392">
    <property type="component" value="Unassembled WGS sequence"/>
</dbReference>
<dbReference type="PANTHER" id="PTHR36508">
    <property type="entry name" value="PROTEIN SLYX"/>
    <property type="match status" value="1"/>
</dbReference>
<evidence type="ECO:0000313" key="2">
    <source>
        <dbReference type="EMBL" id="GAA4083097.1"/>
    </source>
</evidence>
<dbReference type="PANTHER" id="PTHR36508:SF1">
    <property type="entry name" value="PROTEIN SLYX"/>
    <property type="match status" value="1"/>
</dbReference>
<dbReference type="Pfam" id="PF04102">
    <property type="entry name" value="SlyX"/>
    <property type="match status" value="1"/>
</dbReference>
<dbReference type="EMBL" id="BAABDM010000001">
    <property type="protein sequence ID" value="GAA4083097.1"/>
    <property type="molecule type" value="Genomic_DNA"/>
</dbReference>
<proteinExistence type="predicted"/>